<dbReference type="EMBL" id="BMAO01016572">
    <property type="protein sequence ID" value="GFR09660.1"/>
    <property type="molecule type" value="Genomic_DNA"/>
</dbReference>
<sequence length="198" mass="22236">MDQIAKLEQHNKSRVPTAASAPKPKQRRKLKRATVSPTLGDQGKKSRLEQSLPSLTFTLSEGEISLMEETDSSDDCSEFQDRQKDITPNAIPGLSGSAVIGDVPSNLDEASYRFYSVEMEWKKWKRHDMKKPQEGGWTSGRGRTNQGGRRRGLRPTVVERLIRAKAAEERGCWAGAKKTGKNGEKSWKKKKKVHDTEN</sequence>
<evidence type="ECO:0000313" key="2">
    <source>
        <dbReference type="EMBL" id="GFR09660.1"/>
    </source>
</evidence>
<reference evidence="2" key="1">
    <citation type="submission" date="2020-07" db="EMBL/GenBank/DDBJ databases">
        <title>Multicomponent nature underlies the extraordinary mechanical properties of spider dragline silk.</title>
        <authorList>
            <person name="Kono N."/>
            <person name="Nakamura H."/>
            <person name="Mori M."/>
            <person name="Yoshida Y."/>
            <person name="Ohtoshi R."/>
            <person name="Malay A.D."/>
            <person name="Moran D.A.P."/>
            <person name="Tomita M."/>
            <person name="Numata K."/>
            <person name="Arakawa K."/>
        </authorList>
    </citation>
    <scope>NUCLEOTIDE SEQUENCE</scope>
</reference>
<name>A0A8X6IRD1_TRICU</name>
<feature type="compositionally biased region" description="Basic and acidic residues" evidence="1">
    <location>
        <begin position="1"/>
        <end position="11"/>
    </location>
</feature>
<feature type="compositionally biased region" description="Basic residues" evidence="1">
    <location>
        <begin position="187"/>
        <end position="198"/>
    </location>
</feature>
<feature type="region of interest" description="Disordered" evidence="1">
    <location>
        <begin position="1"/>
        <end position="53"/>
    </location>
</feature>
<feature type="region of interest" description="Disordered" evidence="1">
    <location>
        <begin position="125"/>
        <end position="156"/>
    </location>
</feature>
<comment type="caution">
    <text evidence="2">The sequence shown here is derived from an EMBL/GenBank/DDBJ whole genome shotgun (WGS) entry which is preliminary data.</text>
</comment>
<protein>
    <submittedName>
        <fullName evidence="2">Uncharacterized protein</fullName>
    </submittedName>
</protein>
<gene>
    <name evidence="2" type="ORF">TNCT_65111</name>
</gene>
<feature type="region of interest" description="Disordered" evidence="1">
    <location>
        <begin position="169"/>
        <end position="198"/>
    </location>
</feature>
<proteinExistence type="predicted"/>
<organism evidence="2 3">
    <name type="scientific">Trichonephila clavata</name>
    <name type="common">Joro spider</name>
    <name type="synonym">Nephila clavata</name>
    <dbReference type="NCBI Taxonomy" id="2740835"/>
    <lineage>
        <taxon>Eukaryota</taxon>
        <taxon>Metazoa</taxon>
        <taxon>Ecdysozoa</taxon>
        <taxon>Arthropoda</taxon>
        <taxon>Chelicerata</taxon>
        <taxon>Arachnida</taxon>
        <taxon>Araneae</taxon>
        <taxon>Araneomorphae</taxon>
        <taxon>Entelegynae</taxon>
        <taxon>Araneoidea</taxon>
        <taxon>Nephilidae</taxon>
        <taxon>Trichonephila</taxon>
    </lineage>
</organism>
<evidence type="ECO:0000256" key="1">
    <source>
        <dbReference type="SAM" id="MobiDB-lite"/>
    </source>
</evidence>
<accession>A0A8X6IRD1</accession>
<dbReference type="AlphaFoldDB" id="A0A8X6IRD1"/>
<evidence type="ECO:0000313" key="3">
    <source>
        <dbReference type="Proteomes" id="UP000887116"/>
    </source>
</evidence>
<dbReference type="Proteomes" id="UP000887116">
    <property type="component" value="Unassembled WGS sequence"/>
</dbReference>
<keyword evidence="3" id="KW-1185">Reference proteome</keyword>